<accession>A0A7J9FKR4</accession>
<comment type="caution">
    <text evidence="1">The sequence shown here is derived from an EMBL/GenBank/DDBJ whole genome shotgun (WGS) entry which is preliminary data.</text>
</comment>
<gene>
    <name evidence="1" type="ORF">Gotri_027094</name>
</gene>
<organism evidence="1 2">
    <name type="scientific">Gossypium trilobum</name>
    <dbReference type="NCBI Taxonomy" id="34281"/>
    <lineage>
        <taxon>Eukaryota</taxon>
        <taxon>Viridiplantae</taxon>
        <taxon>Streptophyta</taxon>
        <taxon>Embryophyta</taxon>
        <taxon>Tracheophyta</taxon>
        <taxon>Spermatophyta</taxon>
        <taxon>Magnoliopsida</taxon>
        <taxon>eudicotyledons</taxon>
        <taxon>Gunneridae</taxon>
        <taxon>Pentapetalae</taxon>
        <taxon>rosids</taxon>
        <taxon>malvids</taxon>
        <taxon>Malvales</taxon>
        <taxon>Malvaceae</taxon>
        <taxon>Malvoideae</taxon>
        <taxon>Gossypium</taxon>
    </lineage>
</organism>
<evidence type="ECO:0000313" key="2">
    <source>
        <dbReference type="Proteomes" id="UP000593568"/>
    </source>
</evidence>
<reference evidence="1 2" key="1">
    <citation type="journal article" date="2019" name="Genome Biol. Evol.">
        <title>Insights into the evolution of the New World diploid cottons (Gossypium, subgenus Houzingenia) based on genome sequencing.</title>
        <authorList>
            <person name="Grover C.E."/>
            <person name="Arick M.A. 2nd"/>
            <person name="Thrash A."/>
            <person name="Conover J.L."/>
            <person name="Sanders W.S."/>
            <person name="Peterson D.G."/>
            <person name="Frelichowski J.E."/>
            <person name="Scheffler J.A."/>
            <person name="Scheffler B.E."/>
            <person name="Wendel J.F."/>
        </authorList>
    </citation>
    <scope>NUCLEOTIDE SEQUENCE [LARGE SCALE GENOMIC DNA]</scope>
    <source>
        <strain evidence="1">8</strain>
        <tissue evidence="1">Leaf</tissue>
    </source>
</reference>
<sequence length="32" mass="3813">MKLCTCLRFSLEIKETLKEYCTFDNLSTTYSM</sequence>
<dbReference type="AlphaFoldDB" id="A0A7J9FKR4"/>
<keyword evidence="2" id="KW-1185">Reference proteome</keyword>
<dbReference type="EMBL" id="JABEZW010219244">
    <property type="protein sequence ID" value="MBA0785564.1"/>
    <property type="molecule type" value="Genomic_DNA"/>
</dbReference>
<dbReference type="Proteomes" id="UP000593568">
    <property type="component" value="Unassembled WGS sequence"/>
</dbReference>
<proteinExistence type="predicted"/>
<protein>
    <submittedName>
        <fullName evidence="1">Uncharacterized protein</fullName>
    </submittedName>
</protein>
<evidence type="ECO:0000313" key="1">
    <source>
        <dbReference type="EMBL" id="MBA0785564.1"/>
    </source>
</evidence>
<name>A0A7J9FKR4_9ROSI</name>